<dbReference type="EMBL" id="QXGB01000353">
    <property type="protein sequence ID" value="KAE9218200.1"/>
    <property type="molecule type" value="Genomic_DNA"/>
</dbReference>
<dbReference type="Proteomes" id="UP000440732">
    <property type="component" value="Unassembled WGS sequence"/>
</dbReference>
<dbReference type="EMBL" id="QXFX01000346">
    <property type="protein sequence ID" value="KAE9119358.1"/>
    <property type="molecule type" value="Genomic_DNA"/>
</dbReference>
<dbReference type="Proteomes" id="UP000440367">
    <property type="component" value="Unassembled WGS sequence"/>
</dbReference>
<evidence type="ECO:0000313" key="8">
    <source>
        <dbReference type="EMBL" id="KAE9241510.1"/>
    </source>
</evidence>
<evidence type="ECO:0000313" key="18">
    <source>
        <dbReference type="Proteomes" id="UP000476176"/>
    </source>
</evidence>
<dbReference type="EMBL" id="QXGF01000079">
    <property type="protein sequence ID" value="KAE8947480.1"/>
    <property type="molecule type" value="Genomic_DNA"/>
</dbReference>
<evidence type="ECO:0000313" key="4">
    <source>
        <dbReference type="EMBL" id="KAE9119172.1"/>
    </source>
</evidence>
<organism evidence="4 16">
    <name type="scientific">Phytophthora fragariae</name>
    <dbReference type="NCBI Taxonomy" id="53985"/>
    <lineage>
        <taxon>Eukaryota</taxon>
        <taxon>Sar</taxon>
        <taxon>Stramenopiles</taxon>
        <taxon>Oomycota</taxon>
        <taxon>Peronosporomycetes</taxon>
        <taxon>Peronosporales</taxon>
        <taxon>Peronosporaceae</taxon>
        <taxon>Phytophthora</taxon>
    </lineage>
</organism>
<dbReference type="EMBL" id="QXGA01000329">
    <property type="protein sequence ID" value="KAE9147752.1"/>
    <property type="molecule type" value="Genomic_DNA"/>
</dbReference>
<evidence type="ECO:0000313" key="13">
    <source>
        <dbReference type="Proteomes" id="UP000437068"/>
    </source>
</evidence>
<dbReference type="Proteomes" id="UP000488956">
    <property type="component" value="Unassembled WGS sequence"/>
</dbReference>
<feature type="signal peptide" evidence="1">
    <location>
        <begin position="1"/>
        <end position="17"/>
    </location>
</feature>
<evidence type="ECO:0008006" key="20">
    <source>
        <dbReference type="Google" id="ProtNLM"/>
    </source>
</evidence>
<feature type="chain" id="PRO_5036166019" description="RxLR effector protein" evidence="1">
    <location>
        <begin position="18"/>
        <end position="77"/>
    </location>
</feature>
<evidence type="ECO:0000313" key="3">
    <source>
        <dbReference type="EMBL" id="KAE9016603.1"/>
    </source>
</evidence>
<dbReference type="EMBL" id="QXGC01000294">
    <property type="protein sequence ID" value="KAE9241510.1"/>
    <property type="molecule type" value="Genomic_DNA"/>
</dbReference>
<reference evidence="11 12" key="1">
    <citation type="submission" date="2018-08" db="EMBL/GenBank/DDBJ databases">
        <title>Genomic investigation of the strawberry pathogen Phytophthora fragariae indicates pathogenicity is determined by transcriptional variation in three key races.</title>
        <authorList>
            <person name="Adams T.M."/>
            <person name="Armitage A.D."/>
            <person name="Sobczyk M.K."/>
            <person name="Bates H.J."/>
            <person name="Dunwell J.M."/>
            <person name="Nellist C.F."/>
            <person name="Harrison R.J."/>
        </authorList>
    </citation>
    <scope>NUCLEOTIDE SEQUENCE [LARGE SCALE GENOMIC DNA]</scope>
    <source>
        <strain evidence="10 13">A4</strain>
        <strain evidence="9 14">BC-1</strain>
        <strain evidence="8 18">BC-23</strain>
        <strain evidence="7 12">NOV-27</strain>
        <strain evidence="6 15">NOV-5</strain>
        <strain evidence="4 16">NOV-71</strain>
        <strain evidence="2 11">NOV-9</strain>
        <strain evidence="5 19">ONT-3</strain>
        <strain evidence="3 17">SCRP245</strain>
    </source>
</reference>
<dbReference type="Proteomes" id="UP000476176">
    <property type="component" value="Unassembled WGS sequence"/>
</dbReference>
<dbReference type="Proteomes" id="UP000429523">
    <property type="component" value="Unassembled WGS sequence"/>
</dbReference>
<dbReference type="EMBL" id="QXGD01000079">
    <property type="protein sequence ID" value="KAE9254341.1"/>
    <property type="molecule type" value="Genomic_DNA"/>
</dbReference>
<keyword evidence="1" id="KW-0732">Signal</keyword>
<proteinExistence type="predicted"/>
<dbReference type="Proteomes" id="UP000437068">
    <property type="component" value="Unassembled WGS sequence"/>
</dbReference>
<evidence type="ECO:0000256" key="1">
    <source>
        <dbReference type="SAM" id="SignalP"/>
    </source>
</evidence>
<evidence type="ECO:0000313" key="12">
    <source>
        <dbReference type="Proteomes" id="UP000433483"/>
    </source>
</evidence>
<dbReference type="EMBL" id="QXFW01000309">
    <property type="protein sequence ID" value="KAE9016603.1"/>
    <property type="molecule type" value="Genomic_DNA"/>
</dbReference>
<evidence type="ECO:0000313" key="16">
    <source>
        <dbReference type="Proteomes" id="UP000441208"/>
    </source>
</evidence>
<evidence type="ECO:0000313" key="19">
    <source>
        <dbReference type="Proteomes" id="UP000488956"/>
    </source>
</evidence>
<comment type="caution">
    <text evidence="4">The sequence shown here is derived from an EMBL/GenBank/DDBJ whole genome shotgun (WGS) entry which is preliminary data.</text>
</comment>
<dbReference type="Proteomes" id="UP000441208">
    <property type="component" value="Unassembled WGS sequence"/>
</dbReference>
<evidence type="ECO:0000313" key="14">
    <source>
        <dbReference type="Proteomes" id="UP000440367"/>
    </source>
</evidence>
<dbReference type="EMBL" id="QXGE01000319">
    <property type="protein sequence ID" value="KAE9316134.1"/>
    <property type="molecule type" value="Genomic_DNA"/>
</dbReference>
<evidence type="ECO:0000313" key="9">
    <source>
        <dbReference type="EMBL" id="KAE9254341.1"/>
    </source>
</evidence>
<evidence type="ECO:0000313" key="17">
    <source>
        <dbReference type="Proteomes" id="UP000460718"/>
    </source>
</evidence>
<dbReference type="Proteomes" id="UP000433483">
    <property type="component" value="Unassembled WGS sequence"/>
</dbReference>
<evidence type="ECO:0000313" key="6">
    <source>
        <dbReference type="EMBL" id="KAE9147752.1"/>
    </source>
</evidence>
<evidence type="ECO:0000313" key="15">
    <source>
        <dbReference type="Proteomes" id="UP000440732"/>
    </source>
</evidence>
<evidence type="ECO:0000313" key="7">
    <source>
        <dbReference type="EMBL" id="KAE9218200.1"/>
    </source>
</evidence>
<evidence type="ECO:0000313" key="10">
    <source>
        <dbReference type="EMBL" id="KAE9316134.1"/>
    </source>
</evidence>
<protein>
    <recommendedName>
        <fullName evidence="20">RxLR effector protein</fullName>
    </recommendedName>
</protein>
<evidence type="ECO:0000313" key="5">
    <source>
        <dbReference type="EMBL" id="KAE9119358.1"/>
    </source>
</evidence>
<evidence type="ECO:0000313" key="2">
    <source>
        <dbReference type="EMBL" id="KAE8947480.1"/>
    </source>
</evidence>
<name>A0A6A3SL24_9STRA</name>
<keyword evidence="12" id="KW-1185">Reference proteome</keyword>
<dbReference type="Proteomes" id="UP000460718">
    <property type="component" value="Unassembled WGS sequence"/>
</dbReference>
<dbReference type="AlphaFoldDB" id="A0A6A3SL24"/>
<dbReference type="EMBL" id="QXFZ01000369">
    <property type="protein sequence ID" value="KAE9119172.1"/>
    <property type="molecule type" value="Genomic_DNA"/>
</dbReference>
<gene>
    <name evidence="10" type="ORF">PF001_g7459</name>
    <name evidence="9" type="ORF">PF002_g2914</name>
    <name evidence="8" type="ORF">PF004_g7018</name>
    <name evidence="7" type="ORF">PF005_g8359</name>
    <name evidence="6" type="ORF">PF006_g7596</name>
    <name evidence="4" type="ORF">PF007_g8653</name>
    <name evidence="2" type="ORF">PF009_g2905</name>
    <name evidence="5" type="ORF">PF010_g7894</name>
    <name evidence="3" type="ORF">PF011_g7079</name>
</gene>
<evidence type="ECO:0000313" key="11">
    <source>
        <dbReference type="Proteomes" id="UP000429523"/>
    </source>
</evidence>
<sequence>MVFIWAVVVVLLQGGCGVTRVGSILSSYGQAAFRDTFYRKRLTSSNGYLPQREVGGRTGRYNSIQNHLCFGWDASCL</sequence>
<accession>A0A6A3SL24</accession>